<gene>
    <name evidence="2" type="ORF">PoB_002951500</name>
</gene>
<organism evidence="2 3">
    <name type="scientific">Plakobranchus ocellatus</name>
    <dbReference type="NCBI Taxonomy" id="259542"/>
    <lineage>
        <taxon>Eukaryota</taxon>
        <taxon>Metazoa</taxon>
        <taxon>Spiralia</taxon>
        <taxon>Lophotrochozoa</taxon>
        <taxon>Mollusca</taxon>
        <taxon>Gastropoda</taxon>
        <taxon>Heterobranchia</taxon>
        <taxon>Euthyneura</taxon>
        <taxon>Panpulmonata</taxon>
        <taxon>Sacoglossa</taxon>
        <taxon>Placobranchoidea</taxon>
        <taxon>Plakobranchidae</taxon>
        <taxon>Plakobranchus</taxon>
    </lineage>
</organism>
<feature type="region of interest" description="Disordered" evidence="1">
    <location>
        <begin position="49"/>
        <end position="75"/>
    </location>
</feature>
<comment type="caution">
    <text evidence="2">The sequence shown here is derived from an EMBL/GenBank/DDBJ whole genome shotgun (WGS) entry which is preliminary data.</text>
</comment>
<dbReference type="EMBL" id="BLXT01003701">
    <property type="protein sequence ID" value="GFO03010.1"/>
    <property type="molecule type" value="Genomic_DNA"/>
</dbReference>
<name>A0AAV4A4F7_9GAST</name>
<evidence type="ECO:0000256" key="1">
    <source>
        <dbReference type="SAM" id="MobiDB-lite"/>
    </source>
</evidence>
<dbReference type="Proteomes" id="UP000735302">
    <property type="component" value="Unassembled WGS sequence"/>
</dbReference>
<keyword evidence="3" id="KW-1185">Reference proteome</keyword>
<accession>A0AAV4A4F7</accession>
<reference evidence="2 3" key="1">
    <citation type="journal article" date="2021" name="Elife">
        <title>Chloroplast acquisition without the gene transfer in kleptoplastic sea slugs, Plakobranchus ocellatus.</title>
        <authorList>
            <person name="Maeda T."/>
            <person name="Takahashi S."/>
            <person name="Yoshida T."/>
            <person name="Shimamura S."/>
            <person name="Takaki Y."/>
            <person name="Nagai Y."/>
            <person name="Toyoda A."/>
            <person name="Suzuki Y."/>
            <person name="Arimoto A."/>
            <person name="Ishii H."/>
            <person name="Satoh N."/>
            <person name="Nishiyama T."/>
            <person name="Hasebe M."/>
            <person name="Maruyama T."/>
            <person name="Minagawa J."/>
            <person name="Obokata J."/>
            <person name="Shigenobu S."/>
        </authorList>
    </citation>
    <scope>NUCLEOTIDE SEQUENCE [LARGE SCALE GENOMIC DNA]</scope>
</reference>
<evidence type="ECO:0000313" key="3">
    <source>
        <dbReference type="Proteomes" id="UP000735302"/>
    </source>
</evidence>
<sequence>MAHLTSKRLASLLDGKLNGLSFSSSTEPVTTICSFAEHVSISAFSSAEPLSAPSSSLESESATSSVDHAPAFSPAETMSASKRKISLFEPISVPAGEGTTFIMDFSIIEVLYSKALCPQCMNPGLQLCHDKAKDRLWAVHLQLISSVQ</sequence>
<proteinExistence type="predicted"/>
<evidence type="ECO:0000313" key="2">
    <source>
        <dbReference type="EMBL" id="GFO03010.1"/>
    </source>
</evidence>
<dbReference type="AlphaFoldDB" id="A0AAV4A4F7"/>
<protein>
    <submittedName>
        <fullName evidence="2">Uncharacterized protein</fullName>
    </submittedName>
</protein>
<feature type="compositionally biased region" description="Low complexity" evidence="1">
    <location>
        <begin position="49"/>
        <end position="65"/>
    </location>
</feature>